<evidence type="ECO:0000313" key="2">
    <source>
        <dbReference type="EMBL" id="PIP53024.1"/>
    </source>
</evidence>
<comment type="caution">
    <text evidence="2">The sequence shown here is derived from an EMBL/GenBank/DDBJ whole genome shotgun (WGS) entry which is preliminary data.</text>
</comment>
<proteinExistence type="predicted"/>
<accession>A0A2H0B5X5</accession>
<name>A0A2H0B5X5_9BACT</name>
<evidence type="ECO:0000313" key="3">
    <source>
        <dbReference type="Proteomes" id="UP000229459"/>
    </source>
</evidence>
<dbReference type="AlphaFoldDB" id="A0A2H0B5X5"/>
<feature type="transmembrane region" description="Helical" evidence="1">
    <location>
        <begin position="17"/>
        <end position="39"/>
    </location>
</feature>
<evidence type="ECO:0000256" key="1">
    <source>
        <dbReference type="SAM" id="Phobius"/>
    </source>
</evidence>
<dbReference type="EMBL" id="PCSR01000080">
    <property type="protein sequence ID" value="PIP53024.1"/>
    <property type="molecule type" value="Genomic_DNA"/>
</dbReference>
<gene>
    <name evidence="2" type="ORF">COX08_03235</name>
</gene>
<keyword evidence="1" id="KW-1133">Transmembrane helix</keyword>
<keyword evidence="1" id="KW-0812">Transmembrane</keyword>
<protein>
    <submittedName>
        <fullName evidence="2">Uncharacterized protein</fullName>
    </submittedName>
</protein>
<sequence>MASLTEVAYYSRKSIKFGVIGIVAYIVLQAIVIFGINLYNQLYPPPPPPPTMGFGLLPRLKFSQTGGYNYNFNLQTPTRVFPQFSDRASVFYVPQQKASLFAYQQAENTASKYKFSGKGQQIGETVYQWQKRIPQALTMKIDIITGAFDYEYQWQADTSILNNKRPLTEDQVYQIAASFLRLDALNTSDIDLLKAKLTYYKASAGSLVPVLSLSEADFIKVDYFRNNIDDYQVVTYKPQDGIISMLISKSSQYDKQVISANFDHYAVNYLQPETYPLMPIATAWEQLKAGQAYIASNNGNSDQVNIRRIELAYFDPPKQQEFFQPVYVFRGDNDFIAYIPAISDSVIKK</sequence>
<reference evidence="2 3" key="1">
    <citation type="submission" date="2017-09" db="EMBL/GenBank/DDBJ databases">
        <title>Depth-based differentiation of microbial function through sediment-hosted aquifers and enrichment of novel symbionts in the deep terrestrial subsurface.</title>
        <authorList>
            <person name="Probst A.J."/>
            <person name="Ladd B."/>
            <person name="Jarett J.K."/>
            <person name="Geller-Mcgrath D.E."/>
            <person name="Sieber C.M."/>
            <person name="Emerson J.B."/>
            <person name="Anantharaman K."/>
            <person name="Thomas B.C."/>
            <person name="Malmstrom R."/>
            <person name="Stieglmeier M."/>
            <person name="Klingl A."/>
            <person name="Woyke T."/>
            <person name="Ryan C.M."/>
            <person name="Banfield J.F."/>
        </authorList>
    </citation>
    <scope>NUCLEOTIDE SEQUENCE [LARGE SCALE GENOMIC DNA]</scope>
    <source>
        <strain evidence="2">CG23_combo_of_CG06-09_8_20_14_all_34_8</strain>
    </source>
</reference>
<organism evidence="2 3">
    <name type="scientific">Candidatus Beckwithbacteria bacterium CG23_combo_of_CG06-09_8_20_14_all_34_8</name>
    <dbReference type="NCBI Taxonomy" id="1974497"/>
    <lineage>
        <taxon>Bacteria</taxon>
        <taxon>Candidatus Beckwithiibacteriota</taxon>
    </lineage>
</organism>
<dbReference type="Proteomes" id="UP000229459">
    <property type="component" value="Unassembled WGS sequence"/>
</dbReference>
<keyword evidence="1" id="KW-0472">Membrane</keyword>